<dbReference type="RefSeq" id="WP_124934821.1">
    <property type="nucleotide sequence ID" value="NZ_JAGFOU010000025.1"/>
</dbReference>
<proteinExistence type="predicted"/>
<name>A0A3P1UNJ2_9ACTO</name>
<dbReference type="GO" id="GO:0005576">
    <property type="term" value="C:extracellular region"/>
    <property type="evidence" value="ECO:0007669"/>
    <property type="project" value="TreeGrafter"/>
</dbReference>
<reference evidence="2 3" key="1">
    <citation type="submission" date="2018-11" db="EMBL/GenBank/DDBJ databases">
        <title>Genomes From Bacteria Associated with the Canine Oral Cavity: a Test Case for Automated Genome-Based Taxonomic Assignment.</title>
        <authorList>
            <person name="Coil D.A."/>
            <person name="Jospin G."/>
            <person name="Darling A.E."/>
            <person name="Wallis C."/>
            <person name="Davis I.J."/>
            <person name="Harris S."/>
            <person name="Eisen J.A."/>
            <person name="Holcombe L.J."/>
            <person name="O'Flynn C."/>
        </authorList>
    </citation>
    <scope>NUCLEOTIDE SEQUENCE [LARGE SCALE GENOMIC DNA]</scope>
    <source>
        <strain evidence="2 3">OH5050</strain>
    </source>
</reference>
<evidence type="ECO:0000313" key="2">
    <source>
        <dbReference type="EMBL" id="RRD22686.1"/>
    </source>
</evidence>
<protein>
    <submittedName>
        <fullName evidence="2">Type VII secretion protein EccB</fullName>
    </submittedName>
</protein>
<dbReference type="Pfam" id="PF05108">
    <property type="entry name" value="T7SS_ESX1_EccB"/>
    <property type="match status" value="1"/>
</dbReference>
<dbReference type="NCBIfam" id="TIGR03919">
    <property type="entry name" value="T7SS_EccB"/>
    <property type="match status" value="1"/>
</dbReference>
<dbReference type="EMBL" id="RQZC01000036">
    <property type="protein sequence ID" value="RRD22686.1"/>
    <property type="molecule type" value="Genomic_DNA"/>
</dbReference>
<dbReference type="AlphaFoldDB" id="A0A3P1UNJ2"/>
<evidence type="ECO:0000256" key="1">
    <source>
        <dbReference type="SAM" id="Phobius"/>
    </source>
</evidence>
<evidence type="ECO:0000313" key="3">
    <source>
        <dbReference type="Proteomes" id="UP000271272"/>
    </source>
</evidence>
<dbReference type="Gene3D" id="3.30.2390.20">
    <property type="entry name" value="Type VII secretion system EccB, repeat 1 domain"/>
    <property type="match status" value="1"/>
</dbReference>
<keyword evidence="1" id="KW-1133">Transmembrane helix</keyword>
<keyword evidence="3" id="KW-1185">Reference proteome</keyword>
<keyword evidence="1" id="KW-0472">Membrane</keyword>
<dbReference type="InterPro" id="IPR007795">
    <property type="entry name" value="T7SS_EccB"/>
</dbReference>
<dbReference type="PANTHER" id="PTHR40765">
    <property type="entry name" value="ESX-2 SECRETION SYSTEM ATPASE ECCB2"/>
    <property type="match status" value="1"/>
</dbReference>
<dbReference type="PANTHER" id="PTHR40765:SF2">
    <property type="entry name" value="ESX-2 SECRETION SYSTEM ATPASE ECCB2"/>
    <property type="match status" value="1"/>
</dbReference>
<feature type="transmembrane region" description="Helical" evidence="1">
    <location>
        <begin position="38"/>
        <end position="58"/>
    </location>
</feature>
<keyword evidence="1" id="KW-0812">Transmembrane</keyword>
<dbReference type="OrthoDB" id="3847604at2"/>
<organism evidence="2 3">
    <name type="scientific">Actinomyces bowdenii</name>
    <dbReference type="NCBI Taxonomy" id="131109"/>
    <lineage>
        <taxon>Bacteria</taxon>
        <taxon>Bacillati</taxon>
        <taxon>Actinomycetota</taxon>
        <taxon>Actinomycetes</taxon>
        <taxon>Actinomycetales</taxon>
        <taxon>Actinomycetaceae</taxon>
        <taxon>Actinomyces</taxon>
    </lineage>
</organism>
<accession>A0A3P1UNJ2</accession>
<sequence length="440" mass="45663">MASNKDILNAQQFNRRRLVTAFSSGAPGGREVEPKGTFAPLIAGSVIALVMLLIPLVVSRFDPTLPDGWQNNTLVVVEGQGSRYITINGRLRPVYNLASARLLVEPGSFRQITVGADELDGIERGSRVGLDDAPEELPAPSALDSHHWSACTSLAGATSAYIATTPEGMTQLGHALVSVDGVKYVIADGVSHEIPYEAESAVLLALGIDTESAIAADAAWLNLFSQGSRIEPFSLPDAGAPVSTLSSSMRDPVAGDLLEVGDASGGKRYYIVQSDGSVARLGEVALAMYQLGNPGVDTQQVDAADLSAATTGVSPEPSDWPSDLGVGALDDQSVCGVMEVDQGEVVPTIGAVNQIAEGGVTVRGGSGALVKATSGGTEGEVFLVTDAGRAWALGGDVDDTLQRLGYASENISEVPSPWLALVPTGPELSQEAVWKDVADR</sequence>
<comment type="caution">
    <text evidence="2">The sequence shown here is derived from an EMBL/GenBank/DDBJ whole genome shotgun (WGS) entry which is preliminary data.</text>
</comment>
<dbReference type="InterPro" id="IPR044857">
    <property type="entry name" value="T7SS_EccB_R1"/>
</dbReference>
<gene>
    <name evidence="2" type="primary">eccB</name>
    <name evidence="2" type="ORF">EII10_12540</name>
</gene>
<dbReference type="Proteomes" id="UP000271272">
    <property type="component" value="Unassembled WGS sequence"/>
</dbReference>